<name>A0A4Y6PZS1_PERCE</name>
<evidence type="ECO:0000256" key="1">
    <source>
        <dbReference type="ARBA" id="ARBA00022485"/>
    </source>
</evidence>
<dbReference type="PIRSF" id="PIRSF004976">
    <property type="entry name" value="ATPase_YdaO"/>
    <property type="match status" value="1"/>
</dbReference>
<evidence type="ECO:0000256" key="3">
    <source>
        <dbReference type="ARBA" id="ARBA00022555"/>
    </source>
</evidence>
<evidence type="ECO:0000256" key="5">
    <source>
        <dbReference type="ARBA" id="ARBA00022694"/>
    </source>
</evidence>
<keyword evidence="12" id="KW-0411">Iron-sulfur</keyword>
<evidence type="ECO:0000256" key="7">
    <source>
        <dbReference type="ARBA" id="ARBA00022741"/>
    </source>
</evidence>
<reference evidence="14 15" key="1">
    <citation type="submission" date="2019-06" db="EMBL/GenBank/DDBJ databases">
        <title>Persicimonas caeni gen. nov., sp. nov., a predatory bacterium isolated from solar saltern.</title>
        <authorList>
            <person name="Wang S."/>
        </authorList>
    </citation>
    <scope>NUCLEOTIDE SEQUENCE [LARGE SCALE GENOMIC DNA]</scope>
    <source>
        <strain evidence="14 15">YN101</strain>
    </source>
</reference>
<dbReference type="EMBL" id="CP041186">
    <property type="protein sequence ID" value="QDG53814.1"/>
    <property type="molecule type" value="Genomic_DNA"/>
</dbReference>
<evidence type="ECO:0000256" key="12">
    <source>
        <dbReference type="ARBA" id="ARBA00023014"/>
    </source>
</evidence>
<keyword evidence="10" id="KW-0694">RNA-binding</keyword>
<dbReference type="SUPFAM" id="SSF52402">
    <property type="entry name" value="Adenine nucleotide alpha hydrolases-like"/>
    <property type="match status" value="1"/>
</dbReference>
<dbReference type="GO" id="GO:0000049">
    <property type="term" value="F:tRNA binding"/>
    <property type="evidence" value="ECO:0007669"/>
    <property type="project" value="UniProtKB-KW"/>
</dbReference>
<evidence type="ECO:0000256" key="2">
    <source>
        <dbReference type="ARBA" id="ARBA00022490"/>
    </source>
</evidence>
<keyword evidence="4 14" id="KW-0808">Transferase</keyword>
<evidence type="ECO:0000259" key="13">
    <source>
        <dbReference type="Pfam" id="PF01171"/>
    </source>
</evidence>
<evidence type="ECO:0000313" key="14">
    <source>
        <dbReference type="EMBL" id="QDG53814.1"/>
    </source>
</evidence>
<evidence type="ECO:0000256" key="9">
    <source>
        <dbReference type="ARBA" id="ARBA00022842"/>
    </source>
</evidence>
<dbReference type="InterPro" id="IPR035107">
    <property type="entry name" value="tRNA_thiolation_TtcA_Ctu1"/>
</dbReference>
<dbReference type="HAMAP" id="MF_01850">
    <property type="entry name" value="TtcA"/>
    <property type="match status" value="1"/>
</dbReference>
<evidence type="ECO:0000256" key="4">
    <source>
        <dbReference type="ARBA" id="ARBA00022679"/>
    </source>
</evidence>
<dbReference type="GO" id="GO:0046872">
    <property type="term" value="F:metal ion binding"/>
    <property type="evidence" value="ECO:0007669"/>
    <property type="project" value="UniProtKB-KW"/>
</dbReference>
<evidence type="ECO:0000256" key="11">
    <source>
        <dbReference type="ARBA" id="ARBA00023004"/>
    </source>
</evidence>
<dbReference type="InterPro" id="IPR011063">
    <property type="entry name" value="TilS/TtcA_N"/>
</dbReference>
<dbReference type="GO" id="GO:0016740">
    <property type="term" value="F:transferase activity"/>
    <property type="evidence" value="ECO:0007669"/>
    <property type="project" value="UniProtKB-KW"/>
</dbReference>
<gene>
    <name evidence="14" type="primary">ttcA</name>
    <name evidence="14" type="ORF">FIV42_24635</name>
</gene>
<dbReference type="RefSeq" id="WP_141200268.1">
    <property type="nucleotide sequence ID" value="NZ_CP041186.1"/>
</dbReference>
<dbReference type="PANTHER" id="PTHR43686:SF1">
    <property type="entry name" value="AMINOTRAN_5 DOMAIN-CONTAINING PROTEIN"/>
    <property type="match status" value="1"/>
</dbReference>
<keyword evidence="9" id="KW-0460">Magnesium</keyword>
<dbReference type="GO" id="GO:0005524">
    <property type="term" value="F:ATP binding"/>
    <property type="evidence" value="ECO:0007669"/>
    <property type="project" value="UniProtKB-KW"/>
</dbReference>
<evidence type="ECO:0000256" key="6">
    <source>
        <dbReference type="ARBA" id="ARBA00022723"/>
    </source>
</evidence>
<keyword evidence="1" id="KW-0004">4Fe-4S</keyword>
<dbReference type="AlphaFoldDB" id="A0A4Y6PZS1"/>
<keyword evidence="11" id="KW-0408">Iron</keyword>
<keyword evidence="5" id="KW-0819">tRNA processing</keyword>
<dbReference type="Gene3D" id="3.40.50.620">
    <property type="entry name" value="HUPs"/>
    <property type="match status" value="1"/>
</dbReference>
<dbReference type="Pfam" id="PF01171">
    <property type="entry name" value="ATP_bind_3"/>
    <property type="match status" value="1"/>
</dbReference>
<dbReference type="GO" id="GO:0051539">
    <property type="term" value="F:4 iron, 4 sulfur cluster binding"/>
    <property type="evidence" value="ECO:0007669"/>
    <property type="project" value="UniProtKB-KW"/>
</dbReference>
<organism evidence="14 15">
    <name type="scientific">Persicimonas caeni</name>
    <dbReference type="NCBI Taxonomy" id="2292766"/>
    <lineage>
        <taxon>Bacteria</taxon>
        <taxon>Deltaproteobacteria</taxon>
        <taxon>Bradymonadales</taxon>
        <taxon>Bradymonadaceae</taxon>
        <taxon>Persicimonas</taxon>
    </lineage>
</organism>
<keyword evidence="3" id="KW-0820">tRNA-binding</keyword>
<dbReference type="NCBIfam" id="NF007972">
    <property type="entry name" value="PRK10696.1"/>
    <property type="match status" value="1"/>
</dbReference>
<dbReference type="PANTHER" id="PTHR43686">
    <property type="entry name" value="SULFURTRANSFERASE-RELATED"/>
    <property type="match status" value="1"/>
</dbReference>
<evidence type="ECO:0000313" key="15">
    <source>
        <dbReference type="Proteomes" id="UP000315995"/>
    </source>
</evidence>
<dbReference type="Proteomes" id="UP000315995">
    <property type="component" value="Chromosome"/>
</dbReference>
<dbReference type="OrthoDB" id="9801054at2"/>
<sequence>MDRLAQLSSRLRKQVTQASGDFGLLEPDDHVLVCLSGGKDSYTMLALLRDIRARAPFNFQLTAFHLDQEQPGYPHGIIDEYLESLDIPYLVRERDTYSIVVDTLPEGATPCSLCSRMRRGIIYTTAEELGCNKIALGHHRDDSLETLLLNLTHAGRMQAMPAKYTTDDGRFEVIRPLIYLAEDEIAEYAELMEFPIIPCNLCGSVQTRRKWAKRLLDQIEQTVPEARNNMLAALGNVHPSHLLDPAVHRSGDD</sequence>
<dbReference type="GO" id="GO:0008033">
    <property type="term" value="P:tRNA processing"/>
    <property type="evidence" value="ECO:0007669"/>
    <property type="project" value="UniProtKB-KW"/>
</dbReference>
<accession>A0A5B8YAU0</accession>
<keyword evidence="15" id="KW-1185">Reference proteome</keyword>
<dbReference type="CDD" id="cd24138">
    <property type="entry name" value="TtcA-like"/>
    <property type="match status" value="1"/>
</dbReference>
<accession>A0A4Y6PZS1</accession>
<keyword evidence="8" id="KW-0067">ATP-binding</keyword>
<keyword evidence="6" id="KW-0479">Metal-binding</keyword>
<dbReference type="InterPro" id="IPR012089">
    <property type="entry name" value="tRNA_Cyd_32_2_STrfase"/>
</dbReference>
<feature type="domain" description="tRNA(Ile)-lysidine/2-thiocytidine synthase N-terminal" evidence="13">
    <location>
        <begin position="30"/>
        <end position="191"/>
    </location>
</feature>
<dbReference type="InterPro" id="IPR014729">
    <property type="entry name" value="Rossmann-like_a/b/a_fold"/>
</dbReference>
<evidence type="ECO:0000256" key="8">
    <source>
        <dbReference type="ARBA" id="ARBA00022840"/>
    </source>
</evidence>
<proteinExistence type="inferred from homology"/>
<keyword evidence="2" id="KW-0963">Cytoplasm</keyword>
<evidence type="ECO:0000256" key="10">
    <source>
        <dbReference type="ARBA" id="ARBA00022884"/>
    </source>
</evidence>
<keyword evidence="7" id="KW-0547">Nucleotide-binding</keyword>
<dbReference type="EC" id="2.8.1.-" evidence="14"/>
<protein>
    <submittedName>
        <fullName evidence="14">tRNA 2-thiocytidine(32) synthetase TtcA</fullName>
        <ecNumber evidence="14">2.8.1.-</ecNumber>
    </submittedName>
</protein>